<name>A0A565AWN7_9BRAS</name>
<sequence length="200" mass="22949">MFEKVLFHLEIDLLPEIFVLLRLHWFVHECVRYLAISNMHTQVQINRDKESAPSAAPTAIYTTMYRSCVGVRFRLYLSWILIEYCELMQIAPSQLVLRAWGLIHALQVLSDLSGIDTSGKMVAHSFHLVSVEGNSRIFNLQLCEGESSPVDLPMWLDASVDGGEYFYVIHNGVGRVRSCWSDIGMRTLYPLYYKKCKKGL</sequence>
<gene>
    <name evidence="1" type="ORF">ANE_LOCUS4273</name>
</gene>
<keyword evidence="2" id="KW-1185">Reference proteome</keyword>
<evidence type="ECO:0000313" key="1">
    <source>
        <dbReference type="EMBL" id="VVA93828.1"/>
    </source>
</evidence>
<reference evidence="1" key="1">
    <citation type="submission" date="2019-07" db="EMBL/GenBank/DDBJ databases">
        <authorList>
            <person name="Dittberner H."/>
        </authorList>
    </citation>
    <scope>NUCLEOTIDE SEQUENCE [LARGE SCALE GENOMIC DNA]</scope>
</reference>
<organism evidence="1 2">
    <name type="scientific">Arabis nemorensis</name>
    <dbReference type="NCBI Taxonomy" id="586526"/>
    <lineage>
        <taxon>Eukaryota</taxon>
        <taxon>Viridiplantae</taxon>
        <taxon>Streptophyta</taxon>
        <taxon>Embryophyta</taxon>
        <taxon>Tracheophyta</taxon>
        <taxon>Spermatophyta</taxon>
        <taxon>Magnoliopsida</taxon>
        <taxon>eudicotyledons</taxon>
        <taxon>Gunneridae</taxon>
        <taxon>Pentapetalae</taxon>
        <taxon>rosids</taxon>
        <taxon>malvids</taxon>
        <taxon>Brassicales</taxon>
        <taxon>Brassicaceae</taxon>
        <taxon>Arabideae</taxon>
        <taxon>Arabis</taxon>
    </lineage>
</organism>
<evidence type="ECO:0000313" key="2">
    <source>
        <dbReference type="Proteomes" id="UP000489600"/>
    </source>
</evidence>
<protein>
    <submittedName>
        <fullName evidence="1">Uncharacterized protein</fullName>
    </submittedName>
</protein>
<accession>A0A565AWN7</accession>
<proteinExistence type="predicted"/>
<dbReference type="Proteomes" id="UP000489600">
    <property type="component" value="Unassembled WGS sequence"/>
</dbReference>
<dbReference type="AlphaFoldDB" id="A0A565AWN7"/>
<dbReference type="EMBL" id="CABITT030000002">
    <property type="protein sequence ID" value="VVA93828.1"/>
    <property type="molecule type" value="Genomic_DNA"/>
</dbReference>
<comment type="caution">
    <text evidence="1">The sequence shown here is derived from an EMBL/GenBank/DDBJ whole genome shotgun (WGS) entry which is preliminary data.</text>
</comment>